<sequence>MVDLHHRIVEEKSMQKTLVWIVLSAAISVVGSVAYADTRLVVGAGALRAYNGDQLATGRVAYEWEPLANYWDIRPYAQLLASDRGDYLVGLGVLKQTPLGRKFEIGISLSAGYYHEGSDKLGDELDHDVEFHTSLMLDYLLSPDRRLRLELGHISNADLGDENKGTESLILSIVFSR</sequence>
<accession>A0A369WD00</accession>
<keyword evidence="1" id="KW-0812">Transmembrane</keyword>
<dbReference type="Gene3D" id="2.40.160.20">
    <property type="match status" value="1"/>
</dbReference>
<organism evidence="2 3">
    <name type="scientific">Motiliproteus coralliicola</name>
    <dbReference type="NCBI Taxonomy" id="2283196"/>
    <lineage>
        <taxon>Bacteria</taxon>
        <taxon>Pseudomonadati</taxon>
        <taxon>Pseudomonadota</taxon>
        <taxon>Gammaproteobacteria</taxon>
        <taxon>Oceanospirillales</taxon>
        <taxon>Oceanospirillaceae</taxon>
        <taxon>Motiliproteus</taxon>
    </lineage>
</organism>
<dbReference type="EMBL" id="QQOH01000003">
    <property type="protein sequence ID" value="RDE19908.1"/>
    <property type="molecule type" value="Genomic_DNA"/>
</dbReference>
<reference evidence="2 3" key="1">
    <citation type="submission" date="2018-07" db="EMBL/GenBank/DDBJ databases">
        <title>Motiliproteus coralliicola sp. nov., a bacterium isolated from Coral.</title>
        <authorList>
            <person name="Wang G."/>
        </authorList>
    </citation>
    <scope>NUCLEOTIDE SEQUENCE [LARGE SCALE GENOMIC DNA]</scope>
    <source>
        <strain evidence="2 3">C34</strain>
    </source>
</reference>
<dbReference type="InterPro" id="IPR018550">
    <property type="entry name" value="Lipid-A_deacylase-rel"/>
</dbReference>
<proteinExistence type="predicted"/>
<name>A0A369WD00_9GAMM</name>
<comment type="caution">
    <text evidence="2">The sequence shown here is derived from an EMBL/GenBank/DDBJ whole genome shotgun (WGS) entry which is preliminary data.</text>
</comment>
<protein>
    <recommendedName>
        <fullName evidence="4">Acyloxyacyl hydrolase</fullName>
    </recommendedName>
</protein>
<gene>
    <name evidence="2" type="ORF">DV711_13655</name>
</gene>
<evidence type="ECO:0000313" key="2">
    <source>
        <dbReference type="EMBL" id="RDE19908.1"/>
    </source>
</evidence>
<evidence type="ECO:0000313" key="3">
    <source>
        <dbReference type="Proteomes" id="UP000253769"/>
    </source>
</evidence>
<keyword evidence="1" id="KW-0472">Membrane</keyword>
<evidence type="ECO:0000256" key="1">
    <source>
        <dbReference type="SAM" id="Phobius"/>
    </source>
</evidence>
<evidence type="ECO:0008006" key="4">
    <source>
        <dbReference type="Google" id="ProtNLM"/>
    </source>
</evidence>
<dbReference type="Proteomes" id="UP000253769">
    <property type="component" value="Unassembled WGS sequence"/>
</dbReference>
<keyword evidence="1" id="KW-1133">Transmembrane helix</keyword>
<dbReference type="AlphaFoldDB" id="A0A369WD00"/>
<dbReference type="Pfam" id="PF09411">
    <property type="entry name" value="PagL"/>
    <property type="match status" value="1"/>
</dbReference>
<feature type="transmembrane region" description="Helical" evidence="1">
    <location>
        <begin position="17"/>
        <end position="36"/>
    </location>
</feature>
<keyword evidence="3" id="KW-1185">Reference proteome</keyword>